<reference evidence="2 3" key="1">
    <citation type="submission" date="2017-02" db="EMBL/GenBank/DDBJ databases">
        <title>Trade-off between light-utilization and light-protection in marine flavobacteria.</title>
        <authorList>
            <person name="Kumagai Y."/>
            <person name="Yoshizawa S."/>
            <person name="Kogure K."/>
            <person name="Iwasaki W."/>
        </authorList>
    </citation>
    <scope>NUCLEOTIDE SEQUENCE [LARGE SCALE GENOMIC DNA]</scope>
    <source>
        <strain evidence="2 3">KCTC 23670</strain>
    </source>
</reference>
<evidence type="ECO:0008006" key="4">
    <source>
        <dbReference type="Google" id="ProtNLM"/>
    </source>
</evidence>
<organism evidence="2 3">
    <name type="scientific">Polaribacter sejongensis</name>
    <dbReference type="NCBI Taxonomy" id="985043"/>
    <lineage>
        <taxon>Bacteria</taxon>
        <taxon>Pseudomonadati</taxon>
        <taxon>Bacteroidota</taxon>
        <taxon>Flavobacteriia</taxon>
        <taxon>Flavobacteriales</taxon>
        <taxon>Flavobacteriaceae</taxon>
    </lineage>
</organism>
<proteinExistence type="predicted"/>
<dbReference type="RefSeq" id="WP_208890064.1">
    <property type="nucleotide sequence ID" value="NZ_CP019336.1"/>
</dbReference>
<keyword evidence="1" id="KW-0732">Signal</keyword>
<gene>
    <name evidence="2" type="ORF">BTO15_01245</name>
</gene>
<accession>A0ABN5F934</accession>
<feature type="chain" id="PRO_5046412538" description="TonB C-terminal domain-containing protein" evidence="1">
    <location>
        <begin position="22"/>
        <end position="158"/>
    </location>
</feature>
<dbReference type="PROSITE" id="PS51257">
    <property type="entry name" value="PROKAR_LIPOPROTEIN"/>
    <property type="match status" value="1"/>
</dbReference>
<name>A0ABN5F934_9FLAO</name>
<evidence type="ECO:0000313" key="3">
    <source>
        <dbReference type="Proteomes" id="UP000232721"/>
    </source>
</evidence>
<dbReference type="EMBL" id="CP019336">
    <property type="protein sequence ID" value="AUC20820.1"/>
    <property type="molecule type" value="Genomic_DNA"/>
</dbReference>
<dbReference type="Proteomes" id="UP000232721">
    <property type="component" value="Chromosome"/>
</dbReference>
<feature type="signal peptide" evidence="1">
    <location>
        <begin position="1"/>
        <end position="21"/>
    </location>
</feature>
<protein>
    <recommendedName>
        <fullName evidence="4">TonB C-terminal domain-containing protein</fullName>
    </recommendedName>
</protein>
<keyword evidence="3" id="KW-1185">Reference proteome</keyword>
<evidence type="ECO:0000256" key="1">
    <source>
        <dbReference type="SAM" id="SignalP"/>
    </source>
</evidence>
<evidence type="ECO:0000313" key="2">
    <source>
        <dbReference type="EMBL" id="AUC20820.1"/>
    </source>
</evidence>
<sequence length="158" mass="17862">MYLRFLSFLIMMVFITSCDLFCPPKSNNSAALDTIVDFSSVDTFPSFKGCDAIIDKQQKMDCFRTTIHQKIGAELQQHSLAVKDSINEIVYVDVIINAEGIFSLDTIQASEKLKKELPELDSLLKASVEKLPKIYPANKRGIPVTTKYRLPIRIQLTE</sequence>